<reference evidence="3 4" key="1">
    <citation type="submission" date="2020-04" db="EMBL/GenBank/DDBJ databases">
        <title>Genome sequencing of novel species.</title>
        <authorList>
            <person name="Heo J."/>
            <person name="Kim S.-J."/>
            <person name="Kim J.-S."/>
            <person name="Hong S.-B."/>
            <person name="Kwon S.-W."/>
        </authorList>
    </citation>
    <scope>NUCLEOTIDE SEQUENCE [LARGE SCALE GENOMIC DNA]</scope>
    <source>
        <strain evidence="3 4">F39-2</strain>
    </source>
</reference>
<feature type="region of interest" description="Disordered" evidence="1">
    <location>
        <begin position="19"/>
        <end position="66"/>
    </location>
</feature>
<feature type="chain" id="PRO_5029713728" description="Entericidin" evidence="2">
    <location>
        <begin position="18"/>
        <end position="66"/>
    </location>
</feature>
<feature type="compositionally biased region" description="Polar residues" evidence="1">
    <location>
        <begin position="20"/>
        <end position="42"/>
    </location>
</feature>
<evidence type="ECO:0000313" key="3">
    <source>
        <dbReference type="EMBL" id="QJD95820.1"/>
    </source>
</evidence>
<proteinExistence type="predicted"/>
<evidence type="ECO:0000256" key="2">
    <source>
        <dbReference type="SAM" id="SignalP"/>
    </source>
</evidence>
<gene>
    <name evidence="3" type="ORF">HH214_08015</name>
</gene>
<dbReference type="EMBL" id="CP051682">
    <property type="protein sequence ID" value="QJD95820.1"/>
    <property type="molecule type" value="Genomic_DNA"/>
</dbReference>
<evidence type="ECO:0000313" key="4">
    <source>
        <dbReference type="Proteomes" id="UP000503278"/>
    </source>
</evidence>
<protein>
    <recommendedName>
        <fullName evidence="5">Entericidin</fullName>
    </recommendedName>
</protein>
<organism evidence="3 4">
    <name type="scientific">Mucilaginibacter robiniae</name>
    <dbReference type="NCBI Taxonomy" id="2728022"/>
    <lineage>
        <taxon>Bacteria</taxon>
        <taxon>Pseudomonadati</taxon>
        <taxon>Bacteroidota</taxon>
        <taxon>Sphingobacteriia</taxon>
        <taxon>Sphingobacteriales</taxon>
        <taxon>Sphingobacteriaceae</taxon>
        <taxon>Mucilaginibacter</taxon>
    </lineage>
</organism>
<sequence>MKKLAFILLAAAGVSLASCKGNNTSQGAGTGDSATVSDSSMKNLDPSGTGVKADGTATGLSDTTKK</sequence>
<feature type="signal peptide" evidence="2">
    <location>
        <begin position="1"/>
        <end position="17"/>
    </location>
</feature>
<evidence type="ECO:0000256" key="1">
    <source>
        <dbReference type="SAM" id="MobiDB-lite"/>
    </source>
</evidence>
<name>A0A7L5DXJ2_9SPHI</name>
<accession>A0A7L5DXJ2</accession>
<keyword evidence="2" id="KW-0732">Signal</keyword>
<evidence type="ECO:0008006" key="5">
    <source>
        <dbReference type="Google" id="ProtNLM"/>
    </source>
</evidence>
<dbReference type="PROSITE" id="PS51257">
    <property type="entry name" value="PROKAR_LIPOPROTEIN"/>
    <property type="match status" value="1"/>
</dbReference>
<dbReference type="RefSeq" id="WP_169606826.1">
    <property type="nucleotide sequence ID" value="NZ_CP051682.1"/>
</dbReference>
<dbReference type="Proteomes" id="UP000503278">
    <property type="component" value="Chromosome"/>
</dbReference>
<keyword evidence="4" id="KW-1185">Reference proteome</keyword>
<dbReference type="KEGG" id="mrob:HH214_08015"/>
<dbReference type="AlphaFoldDB" id="A0A7L5DXJ2"/>